<name>A0A1J5REC6_9ZZZZ</name>
<dbReference type="AlphaFoldDB" id="A0A1J5REC6"/>
<dbReference type="EMBL" id="MLJW01000393">
    <property type="protein sequence ID" value="OIQ87995.1"/>
    <property type="molecule type" value="Genomic_DNA"/>
</dbReference>
<accession>A0A1J5REC6</accession>
<protein>
    <submittedName>
        <fullName evidence="1">Uncharacterized protein</fullName>
    </submittedName>
</protein>
<sequence length="89" mass="9654">MTTNTAPRSTEPRICGMCSHDHDEHVLLLVIERDPAPMGLIVCPVPGCACAATWRAGVGRSTPEQVAETRTLVREKLIAEGYPVPGFLR</sequence>
<comment type="caution">
    <text evidence="1">The sequence shown here is derived from an EMBL/GenBank/DDBJ whole genome shotgun (WGS) entry which is preliminary data.</text>
</comment>
<organism evidence="1">
    <name type="scientific">mine drainage metagenome</name>
    <dbReference type="NCBI Taxonomy" id="410659"/>
    <lineage>
        <taxon>unclassified sequences</taxon>
        <taxon>metagenomes</taxon>
        <taxon>ecological metagenomes</taxon>
    </lineage>
</organism>
<evidence type="ECO:0000313" key="1">
    <source>
        <dbReference type="EMBL" id="OIQ87995.1"/>
    </source>
</evidence>
<proteinExistence type="predicted"/>
<reference evidence="1" key="1">
    <citation type="submission" date="2016-10" db="EMBL/GenBank/DDBJ databases">
        <title>Sequence of Gallionella enrichment culture.</title>
        <authorList>
            <person name="Poehlein A."/>
            <person name="Muehling M."/>
            <person name="Daniel R."/>
        </authorList>
    </citation>
    <scope>NUCLEOTIDE SEQUENCE</scope>
</reference>
<gene>
    <name evidence="1" type="ORF">GALL_301350</name>
</gene>